<dbReference type="EMBL" id="MU006295">
    <property type="protein sequence ID" value="KAF2853519.1"/>
    <property type="molecule type" value="Genomic_DNA"/>
</dbReference>
<protein>
    <submittedName>
        <fullName evidence="1">Uncharacterized protein</fullName>
    </submittedName>
</protein>
<gene>
    <name evidence="1" type="ORF">T440DRAFT_309050</name>
</gene>
<organism evidence="1 2">
    <name type="scientific">Plenodomus tracheiphilus IPT5</name>
    <dbReference type="NCBI Taxonomy" id="1408161"/>
    <lineage>
        <taxon>Eukaryota</taxon>
        <taxon>Fungi</taxon>
        <taxon>Dikarya</taxon>
        <taxon>Ascomycota</taxon>
        <taxon>Pezizomycotina</taxon>
        <taxon>Dothideomycetes</taxon>
        <taxon>Pleosporomycetidae</taxon>
        <taxon>Pleosporales</taxon>
        <taxon>Pleosporineae</taxon>
        <taxon>Leptosphaeriaceae</taxon>
        <taxon>Plenodomus</taxon>
    </lineage>
</organism>
<keyword evidence="2" id="KW-1185">Reference proteome</keyword>
<accession>A0A6A7BGL3</accession>
<reference evidence="1" key="1">
    <citation type="submission" date="2020-01" db="EMBL/GenBank/DDBJ databases">
        <authorList>
            <consortium name="DOE Joint Genome Institute"/>
            <person name="Haridas S."/>
            <person name="Albert R."/>
            <person name="Binder M."/>
            <person name="Bloem J."/>
            <person name="Labutti K."/>
            <person name="Salamov A."/>
            <person name="Andreopoulos B."/>
            <person name="Baker S.E."/>
            <person name="Barry K."/>
            <person name="Bills G."/>
            <person name="Bluhm B.H."/>
            <person name="Cannon C."/>
            <person name="Castanera R."/>
            <person name="Culley D.E."/>
            <person name="Daum C."/>
            <person name="Ezra D."/>
            <person name="Gonzalez J.B."/>
            <person name="Henrissat B."/>
            <person name="Kuo A."/>
            <person name="Liang C."/>
            <person name="Lipzen A."/>
            <person name="Lutzoni F."/>
            <person name="Magnuson J."/>
            <person name="Mondo S."/>
            <person name="Nolan M."/>
            <person name="Ohm R."/>
            <person name="Pangilinan J."/>
            <person name="Park H.-J."/>
            <person name="Ramirez L."/>
            <person name="Alfaro M."/>
            <person name="Sun H."/>
            <person name="Tritt A."/>
            <person name="Yoshinaga Y."/>
            <person name="Zwiers L.-H."/>
            <person name="Turgeon B.G."/>
            <person name="Goodwin S.B."/>
            <person name="Spatafora J.W."/>
            <person name="Crous P.W."/>
            <person name="Grigoriev I.V."/>
        </authorList>
    </citation>
    <scope>NUCLEOTIDE SEQUENCE</scope>
    <source>
        <strain evidence="1">IPT5</strain>
    </source>
</reference>
<sequence length="154" mass="17153">MFSSDRRAFGMRRLRMPGSWFGLVDQRLRIVERSRHVGTSAWFFSRNVPTDVVSAGKRRLSGTVRMLLVEVSQFTTFNTFLPLDLLVGDGGSCARHYGTEAVWIELRRECAQAESPKEAARGIAGDIAHPADPNLGVSTFGLHLHVPTAKRRSL</sequence>
<name>A0A6A7BGL3_9PLEO</name>
<evidence type="ECO:0000313" key="1">
    <source>
        <dbReference type="EMBL" id="KAF2853519.1"/>
    </source>
</evidence>
<proteinExistence type="predicted"/>
<dbReference type="Proteomes" id="UP000799423">
    <property type="component" value="Unassembled WGS sequence"/>
</dbReference>
<evidence type="ECO:0000313" key="2">
    <source>
        <dbReference type="Proteomes" id="UP000799423"/>
    </source>
</evidence>
<dbReference type="AlphaFoldDB" id="A0A6A7BGL3"/>